<comment type="caution">
    <text evidence="6">Lacks conserved residue(s) required for the propagation of feature annotation.</text>
</comment>
<keyword evidence="5" id="KW-0680">Restriction system</keyword>
<dbReference type="InterPro" id="IPR001525">
    <property type="entry name" value="C5_MeTfrase"/>
</dbReference>
<evidence type="ECO:0000256" key="4">
    <source>
        <dbReference type="ARBA" id="ARBA00022691"/>
    </source>
</evidence>
<dbReference type="Pfam" id="PF00145">
    <property type="entry name" value="DNA_methylase"/>
    <property type="match status" value="1"/>
</dbReference>
<dbReference type="RefSeq" id="WP_118010731.1">
    <property type="nucleotide sequence ID" value="NZ_QSGD01000005.1"/>
</dbReference>
<dbReference type="EC" id="2.1.1.37" evidence="1"/>
<dbReference type="Gene3D" id="3.90.120.10">
    <property type="entry name" value="DNA Methylase, subunit A, domain 2"/>
    <property type="match status" value="1"/>
</dbReference>
<evidence type="ECO:0000313" key="8">
    <source>
        <dbReference type="Proteomes" id="UP000285288"/>
    </source>
</evidence>
<evidence type="ECO:0000256" key="3">
    <source>
        <dbReference type="ARBA" id="ARBA00022679"/>
    </source>
</evidence>
<comment type="similarity">
    <text evidence="6">Belongs to the class I-like SAM-binding methyltransferase superfamily. C5-methyltransferase family.</text>
</comment>
<gene>
    <name evidence="7" type="primary">dcm</name>
    <name evidence="7" type="ORF">DW907_02360</name>
</gene>
<dbReference type="EMBL" id="QSGD01000005">
    <property type="protein sequence ID" value="RHB08748.1"/>
    <property type="molecule type" value="Genomic_DNA"/>
</dbReference>
<reference evidence="7 8" key="1">
    <citation type="submission" date="2018-08" db="EMBL/GenBank/DDBJ databases">
        <title>A genome reference for cultivated species of the human gut microbiota.</title>
        <authorList>
            <person name="Zou Y."/>
            <person name="Xue W."/>
            <person name="Luo G."/>
        </authorList>
    </citation>
    <scope>NUCLEOTIDE SEQUENCE [LARGE SCALE GENOMIC DNA]</scope>
    <source>
        <strain evidence="7 8">AM42-13AC</strain>
    </source>
</reference>
<protein>
    <recommendedName>
        <fullName evidence="1">DNA (cytosine-5-)-methyltransferase</fullName>
        <ecNumber evidence="1">2.1.1.37</ecNumber>
    </recommendedName>
</protein>
<evidence type="ECO:0000256" key="2">
    <source>
        <dbReference type="ARBA" id="ARBA00022603"/>
    </source>
</evidence>
<dbReference type="Proteomes" id="UP000285288">
    <property type="component" value="Unassembled WGS sequence"/>
</dbReference>
<evidence type="ECO:0000256" key="6">
    <source>
        <dbReference type="PROSITE-ProRule" id="PRU01016"/>
    </source>
</evidence>
<dbReference type="NCBIfam" id="TIGR00675">
    <property type="entry name" value="dcm"/>
    <property type="match status" value="1"/>
</dbReference>
<evidence type="ECO:0000256" key="1">
    <source>
        <dbReference type="ARBA" id="ARBA00011975"/>
    </source>
</evidence>
<evidence type="ECO:0000256" key="5">
    <source>
        <dbReference type="ARBA" id="ARBA00022747"/>
    </source>
</evidence>
<dbReference type="InterPro" id="IPR029063">
    <property type="entry name" value="SAM-dependent_MTases_sf"/>
</dbReference>
<dbReference type="PANTHER" id="PTHR46098">
    <property type="entry name" value="TRNA (CYTOSINE(38)-C(5))-METHYLTRANSFERASE"/>
    <property type="match status" value="1"/>
</dbReference>
<dbReference type="InterPro" id="IPR050750">
    <property type="entry name" value="C5-MTase"/>
</dbReference>
<dbReference type="GO" id="GO:0009307">
    <property type="term" value="P:DNA restriction-modification system"/>
    <property type="evidence" value="ECO:0007669"/>
    <property type="project" value="UniProtKB-KW"/>
</dbReference>
<dbReference type="PROSITE" id="PS51679">
    <property type="entry name" value="SAM_MT_C5"/>
    <property type="match status" value="1"/>
</dbReference>
<dbReference type="GO" id="GO:0003886">
    <property type="term" value="F:DNA (cytosine-5-)-methyltransferase activity"/>
    <property type="evidence" value="ECO:0007669"/>
    <property type="project" value="UniProtKB-EC"/>
</dbReference>
<dbReference type="GO" id="GO:0032259">
    <property type="term" value="P:methylation"/>
    <property type="evidence" value="ECO:0007669"/>
    <property type="project" value="UniProtKB-KW"/>
</dbReference>
<organism evidence="7 8">
    <name type="scientific">Holdemanella biformis</name>
    <dbReference type="NCBI Taxonomy" id="1735"/>
    <lineage>
        <taxon>Bacteria</taxon>
        <taxon>Bacillati</taxon>
        <taxon>Bacillota</taxon>
        <taxon>Erysipelotrichia</taxon>
        <taxon>Erysipelotrichales</taxon>
        <taxon>Erysipelotrichaceae</taxon>
        <taxon>Holdemanella</taxon>
    </lineage>
</organism>
<dbReference type="AlphaFoldDB" id="A0A413UEK7"/>
<dbReference type="PANTHER" id="PTHR46098:SF1">
    <property type="entry name" value="TRNA (CYTOSINE(38)-C(5))-METHYLTRANSFERASE"/>
    <property type="match status" value="1"/>
</dbReference>
<dbReference type="SUPFAM" id="SSF53335">
    <property type="entry name" value="S-adenosyl-L-methionine-dependent methyltransferases"/>
    <property type="match status" value="1"/>
</dbReference>
<comment type="caution">
    <text evidence="7">The sequence shown here is derived from an EMBL/GenBank/DDBJ whole genome shotgun (WGS) entry which is preliminary data.</text>
</comment>
<accession>A0A413UEK7</accession>
<keyword evidence="4 6" id="KW-0949">S-adenosyl-L-methionine</keyword>
<keyword evidence="3 6" id="KW-0808">Transferase</keyword>
<name>A0A413UEK7_9FIRM</name>
<keyword evidence="2 6" id="KW-0489">Methyltransferase</keyword>
<proteinExistence type="inferred from homology"/>
<dbReference type="Gene3D" id="3.40.50.150">
    <property type="entry name" value="Vaccinia Virus protein VP39"/>
    <property type="match status" value="1"/>
</dbReference>
<sequence length="315" mass="36567">MSKGSNTRSGLLWEVERILLECKENNKLPQVLLMENVPDVIGNKNYKDFTEWYVALEKMGYQSYYKVLNSKDYGIPQNRARCFMVSILGEYKYTFPKKQKLKLRLKDLLESTVDEQYYVSDEKIKFMKTTEFECSKYKNVVQNENGTCSTLCARDFKDPKCVEIVQTDYSKFEQKNRIYDSNGIAPTLTARQSFNELTKIATFGERLIVPKKTKKGYRLASEGDGIYINRSHQKRGVVQKDMIPTLKTSSEDIGIVDKNVRVRRLTPKECWRLMGFTDEDYEKAAKVVSKSQLYKQAGNSIVKNVLMAIFRQLID</sequence>
<evidence type="ECO:0000313" key="7">
    <source>
        <dbReference type="EMBL" id="RHB08748.1"/>
    </source>
</evidence>